<dbReference type="Proteomes" id="UP000829196">
    <property type="component" value="Unassembled WGS sequence"/>
</dbReference>
<protein>
    <submittedName>
        <fullName evidence="3">Uncharacterized protein</fullName>
    </submittedName>
</protein>
<feature type="compositionally biased region" description="Basic residues" evidence="1">
    <location>
        <begin position="1"/>
        <end position="18"/>
    </location>
</feature>
<name>A0A8T3BTM8_DENNO</name>
<feature type="region of interest" description="Disordered" evidence="1">
    <location>
        <begin position="1"/>
        <end position="61"/>
    </location>
</feature>
<gene>
    <name evidence="3" type="ORF">KFK09_007188</name>
</gene>
<organism evidence="3 4">
    <name type="scientific">Dendrobium nobile</name>
    <name type="common">Orchid</name>
    <dbReference type="NCBI Taxonomy" id="94219"/>
    <lineage>
        <taxon>Eukaryota</taxon>
        <taxon>Viridiplantae</taxon>
        <taxon>Streptophyta</taxon>
        <taxon>Embryophyta</taxon>
        <taxon>Tracheophyta</taxon>
        <taxon>Spermatophyta</taxon>
        <taxon>Magnoliopsida</taxon>
        <taxon>Liliopsida</taxon>
        <taxon>Asparagales</taxon>
        <taxon>Orchidaceae</taxon>
        <taxon>Epidendroideae</taxon>
        <taxon>Malaxideae</taxon>
        <taxon>Dendrobiinae</taxon>
        <taxon>Dendrobium</taxon>
    </lineage>
</organism>
<evidence type="ECO:0000313" key="3">
    <source>
        <dbReference type="EMBL" id="KAI0519729.1"/>
    </source>
</evidence>
<dbReference type="AlphaFoldDB" id="A0A8T3BTM8"/>
<sequence>MGKSGRKSKVSQRQRRILHGVGDDALPSSAYDIPEDLEVRGRRADGEEEEEDGSGSGDADLVENETSMGALSKFDLYQQSVQGLFNLISMVFISFVFYACWNCWGFYEVTKGRYKLLAEVLSDVCGRKTTPTLARRFLWHRPSLMSFLEWISRNMNLLWDETEAVQGVEDSIQVVINGVVVVEPHVEEWRSKNVDVSVDVKYESTFKLRIRHASLPGVEGASKKKRRGRRWRLGVERAGRRGG</sequence>
<evidence type="ECO:0000256" key="1">
    <source>
        <dbReference type="SAM" id="MobiDB-lite"/>
    </source>
</evidence>
<proteinExistence type="predicted"/>
<evidence type="ECO:0000256" key="2">
    <source>
        <dbReference type="SAM" id="Phobius"/>
    </source>
</evidence>
<keyword evidence="2" id="KW-0472">Membrane</keyword>
<keyword evidence="2" id="KW-0812">Transmembrane</keyword>
<evidence type="ECO:0000313" key="4">
    <source>
        <dbReference type="Proteomes" id="UP000829196"/>
    </source>
</evidence>
<keyword evidence="2" id="KW-1133">Transmembrane helix</keyword>
<accession>A0A8T3BTM8</accession>
<dbReference type="EMBL" id="JAGYWB010000006">
    <property type="protein sequence ID" value="KAI0519729.1"/>
    <property type="molecule type" value="Genomic_DNA"/>
</dbReference>
<keyword evidence="4" id="KW-1185">Reference proteome</keyword>
<reference evidence="3" key="1">
    <citation type="journal article" date="2022" name="Front. Genet.">
        <title>Chromosome-Scale Assembly of the Dendrobium nobile Genome Provides Insights Into the Molecular Mechanism of the Biosynthesis of the Medicinal Active Ingredient of Dendrobium.</title>
        <authorList>
            <person name="Xu Q."/>
            <person name="Niu S.-C."/>
            <person name="Li K.-L."/>
            <person name="Zheng P.-J."/>
            <person name="Zhang X.-J."/>
            <person name="Jia Y."/>
            <person name="Liu Y."/>
            <person name="Niu Y.-X."/>
            <person name="Yu L.-H."/>
            <person name="Chen D.-F."/>
            <person name="Zhang G.-Q."/>
        </authorList>
    </citation>
    <scope>NUCLEOTIDE SEQUENCE</scope>
    <source>
        <tissue evidence="3">Leaf</tissue>
    </source>
</reference>
<feature type="transmembrane region" description="Helical" evidence="2">
    <location>
        <begin position="83"/>
        <end position="107"/>
    </location>
</feature>
<comment type="caution">
    <text evidence="3">The sequence shown here is derived from an EMBL/GenBank/DDBJ whole genome shotgun (WGS) entry which is preliminary data.</text>
</comment>